<proteinExistence type="predicted"/>
<organism evidence="1 2">
    <name type="scientific">Pinctada imbricata</name>
    <name type="common">Atlantic pearl-oyster</name>
    <name type="synonym">Pinctada martensii</name>
    <dbReference type="NCBI Taxonomy" id="66713"/>
    <lineage>
        <taxon>Eukaryota</taxon>
        <taxon>Metazoa</taxon>
        <taxon>Spiralia</taxon>
        <taxon>Lophotrochozoa</taxon>
        <taxon>Mollusca</taxon>
        <taxon>Bivalvia</taxon>
        <taxon>Autobranchia</taxon>
        <taxon>Pteriomorphia</taxon>
        <taxon>Pterioida</taxon>
        <taxon>Pterioidea</taxon>
        <taxon>Pteriidae</taxon>
        <taxon>Pinctada</taxon>
    </lineage>
</organism>
<sequence>MSDCDLKTPSQPAAQLRNDTLVERNRDTDLRTAPFDSRFPTQNQMTWHLKPRDIFYKSCLQDSSAADICDRTYLPLTNDLQAQHSAFGEQRTACTCIYYIDNIKIRKAALNYQKITKTMPKM</sequence>
<gene>
    <name evidence="1" type="ORF">FSP39_003114</name>
</gene>
<reference evidence="1" key="1">
    <citation type="submission" date="2019-08" db="EMBL/GenBank/DDBJ databases">
        <title>The improved chromosome-level genome for the pearl oyster Pinctada fucata martensii using PacBio sequencing and Hi-C.</title>
        <authorList>
            <person name="Zheng Z."/>
        </authorList>
    </citation>
    <scope>NUCLEOTIDE SEQUENCE</scope>
    <source>
        <strain evidence="1">ZZ-2019</strain>
        <tissue evidence="1">Adductor muscle</tissue>
    </source>
</reference>
<evidence type="ECO:0000313" key="2">
    <source>
        <dbReference type="Proteomes" id="UP001186944"/>
    </source>
</evidence>
<dbReference type="Proteomes" id="UP001186944">
    <property type="component" value="Unassembled WGS sequence"/>
</dbReference>
<protein>
    <submittedName>
        <fullName evidence="1">Uncharacterized protein</fullName>
    </submittedName>
</protein>
<evidence type="ECO:0000313" key="1">
    <source>
        <dbReference type="EMBL" id="KAK3089376.1"/>
    </source>
</evidence>
<name>A0AA88XWT9_PINIB</name>
<comment type="caution">
    <text evidence="1">The sequence shown here is derived from an EMBL/GenBank/DDBJ whole genome shotgun (WGS) entry which is preliminary data.</text>
</comment>
<accession>A0AA88XWT9</accession>
<dbReference type="EMBL" id="VSWD01000010">
    <property type="protein sequence ID" value="KAK3089376.1"/>
    <property type="molecule type" value="Genomic_DNA"/>
</dbReference>
<keyword evidence="2" id="KW-1185">Reference proteome</keyword>
<dbReference type="AlphaFoldDB" id="A0AA88XWT9"/>